<dbReference type="AlphaFoldDB" id="A0A0A9BSW4"/>
<name>A0A0A9BSW4_ARUDO</name>
<evidence type="ECO:0000313" key="2">
    <source>
        <dbReference type="EMBL" id="JAD65298.1"/>
    </source>
</evidence>
<reference evidence="2" key="1">
    <citation type="submission" date="2014-09" db="EMBL/GenBank/DDBJ databases">
        <authorList>
            <person name="Magalhaes I.L.F."/>
            <person name="Oliveira U."/>
            <person name="Santos F.R."/>
            <person name="Vidigal T.H.D.A."/>
            <person name="Brescovit A.D."/>
            <person name="Santos A.J."/>
        </authorList>
    </citation>
    <scope>NUCLEOTIDE SEQUENCE</scope>
    <source>
        <tissue evidence="2">Shoot tissue taken approximately 20 cm above the soil surface</tissue>
    </source>
</reference>
<evidence type="ECO:0000256" key="1">
    <source>
        <dbReference type="SAM" id="MobiDB-lite"/>
    </source>
</evidence>
<feature type="region of interest" description="Disordered" evidence="1">
    <location>
        <begin position="1"/>
        <end position="22"/>
    </location>
</feature>
<proteinExistence type="predicted"/>
<protein>
    <submittedName>
        <fullName evidence="2">Uncharacterized protein</fullName>
    </submittedName>
</protein>
<feature type="compositionally biased region" description="Basic and acidic residues" evidence="1">
    <location>
        <begin position="11"/>
        <end position="22"/>
    </location>
</feature>
<organism evidence="2">
    <name type="scientific">Arundo donax</name>
    <name type="common">Giant reed</name>
    <name type="synonym">Donax arundinaceus</name>
    <dbReference type="NCBI Taxonomy" id="35708"/>
    <lineage>
        <taxon>Eukaryota</taxon>
        <taxon>Viridiplantae</taxon>
        <taxon>Streptophyta</taxon>
        <taxon>Embryophyta</taxon>
        <taxon>Tracheophyta</taxon>
        <taxon>Spermatophyta</taxon>
        <taxon>Magnoliopsida</taxon>
        <taxon>Liliopsida</taxon>
        <taxon>Poales</taxon>
        <taxon>Poaceae</taxon>
        <taxon>PACMAD clade</taxon>
        <taxon>Arundinoideae</taxon>
        <taxon>Arundineae</taxon>
        <taxon>Arundo</taxon>
    </lineage>
</organism>
<reference evidence="2" key="2">
    <citation type="journal article" date="2015" name="Data Brief">
        <title>Shoot transcriptome of the giant reed, Arundo donax.</title>
        <authorList>
            <person name="Barrero R.A."/>
            <person name="Guerrero F.D."/>
            <person name="Moolhuijzen P."/>
            <person name="Goolsby J.A."/>
            <person name="Tidwell J."/>
            <person name="Bellgard S.E."/>
            <person name="Bellgard M.I."/>
        </authorList>
    </citation>
    <scope>NUCLEOTIDE SEQUENCE</scope>
    <source>
        <tissue evidence="2">Shoot tissue taken approximately 20 cm above the soil surface</tissue>
    </source>
</reference>
<accession>A0A0A9BSW4</accession>
<feature type="compositionally biased region" description="Polar residues" evidence="1">
    <location>
        <begin position="1"/>
        <end position="10"/>
    </location>
</feature>
<dbReference type="EMBL" id="GBRH01232597">
    <property type="protein sequence ID" value="JAD65298.1"/>
    <property type="molecule type" value="Transcribed_RNA"/>
</dbReference>
<sequence length="22" mass="2583">MCVSSTPSHRSTSDKRSQRLRY</sequence>